<evidence type="ECO:0000256" key="3">
    <source>
        <dbReference type="ARBA" id="ARBA00009135"/>
    </source>
</evidence>
<evidence type="ECO:0000256" key="2">
    <source>
        <dbReference type="ARBA" id="ARBA00004496"/>
    </source>
</evidence>
<evidence type="ECO:0000256" key="6">
    <source>
        <dbReference type="ARBA" id="ARBA00022763"/>
    </source>
</evidence>
<dbReference type="SUPFAM" id="SSF52540">
    <property type="entry name" value="P-loop containing nucleoside triphosphate hydrolases"/>
    <property type="match status" value="1"/>
</dbReference>
<dbReference type="RefSeq" id="XP_040610250.1">
    <property type="nucleotide sequence ID" value="XM_040754316.1"/>
</dbReference>
<accession>A0ABM2Y5W9</accession>
<keyword evidence="9" id="KW-0539">Nucleus</keyword>
<dbReference type="InterPro" id="IPR038932">
    <property type="entry name" value="PARPBP"/>
</dbReference>
<reference evidence="14" key="1">
    <citation type="submission" date="2025-08" db="UniProtKB">
        <authorList>
            <consortium name="RefSeq"/>
        </authorList>
    </citation>
    <scope>IDENTIFICATION</scope>
    <source>
        <tissue evidence="14">Liver</tissue>
    </source>
</reference>
<dbReference type="InterPro" id="IPR027417">
    <property type="entry name" value="P-loop_NTPase"/>
</dbReference>
<dbReference type="Proteomes" id="UP000886700">
    <property type="component" value="Unplaced"/>
</dbReference>
<evidence type="ECO:0000256" key="9">
    <source>
        <dbReference type="ARBA" id="ARBA00023242"/>
    </source>
</evidence>
<gene>
    <name evidence="14" type="primary">LOC101830314</name>
</gene>
<keyword evidence="13" id="KW-1185">Reference proteome</keyword>
<dbReference type="Gene3D" id="1.10.486.10">
    <property type="entry name" value="PCRA, domain 4"/>
    <property type="match status" value="1"/>
</dbReference>
<comment type="subcellular location">
    <subcellularLocation>
        <location evidence="2">Cytoplasm</location>
    </subcellularLocation>
    <subcellularLocation>
        <location evidence="1">Nucleus</location>
    </subcellularLocation>
</comment>
<keyword evidence="5" id="KW-0963">Cytoplasm</keyword>
<feature type="region of interest" description="Disordered" evidence="12">
    <location>
        <begin position="651"/>
        <end position="674"/>
    </location>
</feature>
<dbReference type="GeneID" id="101830314"/>
<evidence type="ECO:0000313" key="14">
    <source>
        <dbReference type="RefSeq" id="XP_040610250.1"/>
    </source>
</evidence>
<evidence type="ECO:0000256" key="12">
    <source>
        <dbReference type="SAM" id="MobiDB-lite"/>
    </source>
</evidence>
<organism evidence="13 14">
    <name type="scientific">Mesocricetus auratus</name>
    <name type="common">Golden hamster</name>
    <dbReference type="NCBI Taxonomy" id="10036"/>
    <lineage>
        <taxon>Eukaryota</taxon>
        <taxon>Metazoa</taxon>
        <taxon>Chordata</taxon>
        <taxon>Craniata</taxon>
        <taxon>Vertebrata</taxon>
        <taxon>Euteleostomi</taxon>
        <taxon>Mammalia</taxon>
        <taxon>Eutheria</taxon>
        <taxon>Euarchontoglires</taxon>
        <taxon>Glires</taxon>
        <taxon>Rodentia</taxon>
        <taxon>Myomorpha</taxon>
        <taxon>Muroidea</taxon>
        <taxon>Cricetidae</taxon>
        <taxon>Cricetinae</taxon>
        <taxon>Mesocricetus</taxon>
    </lineage>
</organism>
<evidence type="ECO:0000256" key="4">
    <source>
        <dbReference type="ARBA" id="ARBA00014320"/>
    </source>
</evidence>
<keyword evidence="6" id="KW-0227">DNA damage</keyword>
<dbReference type="PANTHER" id="PTHR32121">
    <property type="entry name" value="PCNA-INTERACTING PARTNER"/>
    <property type="match status" value="1"/>
</dbReference>
<keyword evidence="8" id="KW-0234">DNA repair</keyword>
<evidence type="ECO:0000256" key="8">
    <source>
        <dbReference type="ARBA" id="ARBA00023204"/>
    </source>
</evidence>
<dbReference type="PANTHER" id="PTHR32121:SF0">
    <property type="entry name" value="PCNA-INTERACTING PARTNER"/>
    <property type="match status" value="1"/>
</dbReference>
<evidence type="ECO:0000256" key="10">
    <source>
        <dbReference type="ARBA" id="ARBA00031632"/>
    </source>
</evidence>
<keyword evidence="7" id="KW-0238">DNA-binding</keyword>
<feature type="region of interest" description="Disordered" evidence="12">
    <location>
        <begin position="1"/>
        <end position="77"/>
    </location>
</feature>
<protein>
    <recommendedName>
        <fullName evidence="4">PCNA-interacting partner</fullName>
    </recommendedName>
    <alternativeName>
        <fullName evidence="10">PARP-1 binding protein</fullName>
    </alternativeName>
    <alternativeName>
        <fullName evidence="11">PARP1-binding protein</fullName>
    </alternativeName>
</protein>
<evidence type="ECO:0000256" key="1">
    <source>
        <dbReference type="ARBA" id="ARBA00004123"/>
    </source>
</evidence>
<sequence>MATASPPGHRSPASTSSGPHASPEPPHSHPARSQGRGPGERHERAAAAPRAPYAPKPGRRPEHRSPGCGRPRLSPALLPGRRARAAIGSWVLPRDLKWTLRPFKHPPSGVPAEPLLPVLAPARGSPSCVNLAFPLPFRPTASAIRAAASGRRFGDSEGTWASQRRRPDLRVAVLNQMSVLGMIKVFRRNWRALCNSERTTLCGPDSMLLALQLSMAENNKQHNGEFTVSLSDVLLTWKYFLHEKLNLPTESVKVVDHYEDIRKTYDDFLKNSNMLDLIDVYEKCSNLTSDCENNIISPSQLRDFLSGTQCAVNDDTNPHMPVSPVKCIREDEQMRLLAKKIFISYLGLLVNSKNDLALAHVLNIPDRGLGREAFTDLKHAAREKQLSMLLMATSFIRTLELGGKGYAPSPSDPLRAHTKGLSDFINFIDKLDEILGEIPNPSLAGCRILSMIKTRLIKGHSSGDPFYKAVEEVVQDLDLRIKNIISSQEGVAVSTSSISPVPPKSFAINHDTAYCGRDAVKILLVLLDEDAASVPTRNRAELLYNDGSTVPHNGTSILTLFRSPTQVNNTSIKPLRERICKSVQAEKIKMRQTLIRSQFACTYKDDYMMSKNKWNVKLSSKPLHALHLENDVSEGACSSVRRARIEANSENVHLDRSKDDKIPRKSTENKISKRKQVDLDSDNIHCENGNELYQHKNVKFPKVSNDSDSRAGGKLARGAKGSRCTAKDKLIPGQTKLTQFFRL</sequence>
<evidence type="ECO:0000256" key="7">
    <source>
        <dbReference type="ARBA" id="ARBA00023125"/>
    </source>
</evidence>
<evidence type="ECO:0000256" key="11">
    <source>
        <dbReference type="ARBA" id="ARBA00032731"/>
    </source>
</evidence>
<evidence type="ECO:0000313" key="13">
    <source>
        <dbReference type="Proteomes" id="UP000886700"/>
    </source>
</evidence>
<comment type="similarity">
    <text evidence="3">Belongs to the PARI family.</text>
</comment>
<name>A0ABM2Y5W9_MESAU</name>
<proteinExistence type="inferred from homology"/>
<evidence type="ECO:0000256" key="5">
    <source>
        <dbReference type="ARBA" id="ARBA00022490"/>
    </source>
</evidence>